<evidence type="ECO:0000313" key="2">
    <source>
        <dbReference type="Proteomes" id="UP000007032"/>
    </source>
</evidence>
<dbReference type="EMBL" id="CM000776">
    <property type="protein sequence ID" value="EES89915.1"/>
    <property type="molecule type" value="Genomic_DNA"/>
</dbReference>
<dbReference type="HOGENOM" id="CLU_2973179_0_0_7"/>
<keyword evidence="2" id="KW-1185">Reference proteome</keyword>
<accession>C5ZXP7</accession>
<organism evidence="1 2">
    <name type="scientific">Helicobacter canadensis MIT 98-5491</name>
    <dbReference type="NCBI Taxonomy" id="537970"/>
    <lineage>
        <taxon>Bacteria</taxon>
        <taxon>Pseudomonadati</taxon>
        <taxon>Campylobacterota</taxon>
        <taxon>Epsilonproteobacteria</taxon>
        <taxon>Campylobacterales</taxon>
        <taxon>Helicobacteraceae</taxon>
        <taxon>Helicobacter</taxon>
    </lineage>
</organism>
<proteinExistence type="predicted"/>
<dbReference type="Proteomes" id="UP000007032">
    <property type="component" value="Chromosome"/>
</dbReference>
<protein>
    <submittedName>
        <fullName evidence="1">Uncharacterized protein</fullName>
    </submittedName>
</protein>
<sequence length="58" mass="6918">MSREVLYISGWEALNIPNEKNQIADWHPYLLYYKNNPLQFYSSKDSVLKEKGIKKKDI</sequence>
<name>C5ZXP7_9HELI</name>
<dbReference type="AlphaFoldDB" id="C5ZXP7"/>
<evidence type="ECO:0000313" key="1">
    <source>
        <dbReference type="EMBL" id="EES89915.1"/>
    </source>
</evidence>
<dbReference type="STRING" id="537970.HCAN_1205"/>
<gene>
    <name evidence="1" type="ORF">HCAN_1205</name>
</gene>
<reference evidence="1 2" key="1">
    <citation type="journal article" date="2009" name="J. Bacteriol.">
        <title>Genome sequence of the emerging pathogen Helicobacter canadensis.</title>
        <authorList>
            <person name="Loman N.J."/>
            <person name="Snyder L.A."/>
            <person name="Linton J.D."/>
            <person name="Langdon R."/>
            <person name="Lawson A.J."/>
            <person name="Weinstock G.M."/>
            <person name="Wren B.W."/>
            <person name="Pallen M.J."/>
        </authorList>
    </citation>
    <scope>NUCLEOTIDE SEQUENCE [LARGE SCALE GENOMIC DNA]</scope>
    <source>
        <strain evidence="1 2">MIT 98-5491</strain>
    </source>
</reference>